<evidence type="ECO:0000313" key="3">
    <source>
        <dbReference type="Proteomes" id="UP000318416"/>
    </source>
</evidence>
<evidence type="ECO:0000313" key="2">
    <source>
        <dbReference type="EMBL" id="TWE15924.1"/>
    </source>
</evidence>
<sequence>MPIPRSLTALLGAALLLLTLAGCADEPVGTITGINGTVSETLSSPFHDACHNFSPLGVDSVINRTLTDVVLHHGPDCDNPQGAATYYLATDSSVGGGAAKWRSFSIVGWRDPAEID</sequence>
<feature type="chain" id="PRO_5021724659" description="Lipoprotein" evidence="1">
    <location>
        <begin position="25"/>
        <end position="116"/>
    </location>
</feature>
<accession>A0A561EJY8</accession>
<dbReference type="AlphaFoldDB" id="A0A561EJY8"/>
<proteinExistence type="predicted"/>
<evidence type="ECO:0000256" key="1">
    <source>
        <dbReference type="SAM" id="SignalP"/>
    </source>
</evidence>
<feature type="signal peptide" evidence="1">
    <location>
        <begin position="1"/>
        <end position="24"/>
    </location>
</feature>
<dbReference type="PROSITE" id="PS51257">
    <property type="entry name" value="PROKAR_LIPOPROTEIN"/>
    <property type="match status" value="1"/>
</dbReference>
<organism evidence="2 3">
    <name type="scientific">Kitasatospora atroaurantiaca</name>
    <dbReference type="NCBI Taxonomy" id="285545"/>
    <lineage>
        <taxon>Bacteria</taxon>
        <taxon>Bacillati</taxon>
        <taxon>Actinomycetota</taxon>
        <taxon>Actinomycetes</taxon>
        <taxon>Kitasatosporales</taxon>
        <taxon>Streptomycetaceae</taxon>
        <taxon>Kitasatospora</taxon>
    </lineage>
</organism>
<protein>
    <recommendedName>
        <fullName evidence="4">Lipoprotein</fullName>
    </recommendedName>
</protein>
<keyword evidence="1" id="KW-0732">Signal</keyword>
<keyword evidence="3" id="KW-1185">Reference proteome</keyword>
<dbReference type="RefSeq" id="WP_145787721.1">
    <property type="nucleotide sequence ID" value="NZ_BAAABR010000026.1"/>
</dbReference>
<gene>
    <name evidence="2" type="ORF">FB465_0876</name>
</gene>
<evidence type="ECO:0008006" key="4">
    <source>
        <dbReference type="Google" id="ProtNLM"/>
    </source>
</evidence>
<comment type="caution">
    <text evidence="2">The sequence shown here is derived from an EMBL/GenBank/DDBJ whole genome shotgun (WGS) entry which is preliminary data.</text>
</comment>
<dbReference type="EMBL" id="VIVR01000001">
    <property type="protein sequence ID" value="TWE15924.1"/>
    <property type="molecule type" value="Genomic_DNA"/>
</dbReference>
<dbReference type="OrthoDB" id="4210620at2"/>
<dbReference type="Proteomes" id="UP000318416">
    <property type="component" value="Unassembled WGS sequence"/>
</dbReference>
<name>A0A561EJY8_9ACTN</name>
<reference evidence="2 3" key="1">
    <citation type="submission" date="2019-06" db="EMBL/GenBank/DDBJ databases">
        <title>Sequencing the genomes of 1000 actinobacteria strains.</title>
        <authorList>
            <person name="Klenk H.-P."/>
        </authorList>
    </citation>
    <scope>NUCLEOTIDE SEQUENCE [LARGE SCALE GENOMIC DNA]</scope>
    <source>
        <strain evidence="2 3">DSM 41649</strain>
    </source>
</reference>